<dbReference type="AlphaFoldDB" id="A0AAP2CMM2"/>
<dbReference type="SUPFAM" id="SSF46785">
    <property type="entry name" value="Winged helix' DNA-binding domain"/>
    <property type="match status" value="1"/>
</dbReference>
<feature type="domain" description="HTH gntR-type" evidence="4">
    <location>
        <begin position="10"/>
        <end position="77"/>
    </location>
</feature>
<keyword evidence="2" id="KW-0238">DNA-binding</keyword>
<dbReference type="InterPro" id="IPR008920">
    <property type="entry name" value="TF_FadR/GntR_C"/>
</dbReference>
<keyword evidence="3" id="KW-0804">Transcription</keyword>
<dbReference type="InterPro" id="IPR036390">
    <property type="entry name" value="WH_DNA-bd_sf"/>
</dbReference>
<dbReference type="EMBL" id="JADQAZ010000001">
    <property type="protein sequence ID" value="MBT0956633.1"/>
    <property type="molecule type" value="Genomic_DNA"/>
</dbReference>
<evidence type="ECO:0000256" key="1">
    <source>
        <dbReference type="ARBA" id="ARBA00023015"/>
    </source>
</evidence>
<dbReference type="Pfam" id="PF07729">
    <property type="entry name" value="FCD"/>
    <property type="match status" value="1"/>
</dbReference>
<dbReference type="Proteomes" id="UP001315686">
    <property type="component" value="Unassembled WGS sequence"/>
</dbReference>
<name>A0AAP2CMM2_9RHOB</name>
<reference evidence="5 6" key="1">
    <citation type="journal article" date="2021" name="Arch. Microbiol.">
        <title>Harenicola maris gen. nov., sp. nov. isolated from the Sea of Japan shallow sediments.</title>
        <authorList>
            <person name="Romanenko L.A."/>
            <person name="Kurilenko V.V."/>
            <person name="Chernysheva N.Y."/>
            <person name="Tekutyeva L.A."/>
            <person name="Velansky P.V."/>
            <person name="Svetashev V.I."/>
            <person name="Isaeva M.P."/>
        </authorList>
    </citation>
    <scope>NUCLEOTIDE SEQUENCE [LARGE SCALE GENOMIC DNA]</scope>
    <source>
        <strain evidence="5 6">KMM 3653</strain>
    </source>
</reference>
<comment type="caution">
    <text evidence="5">The sequence shown here is derived from an EMBL/GenBank/DDBJ whole genome shotgun (WGS) entry which is preliminary data.</text>
</comment>
<dbReference type="GO" id="GO:0003677">
    <property type="term" value="F:DNA binding"/>
    <property type="evidence" value="ECO:0007669"/>
    <property type="project" value="UniProtKB-KW"/>
</dbReference>
<dbReference type="GO" id="GO:0003700">
    <property type="term" value="F:DNA-binding transcription factor activity"/>
    <property type="evidence" value="ECO:0007669"/>
    <property type="project" value="InterPro"/>
</dbReference>
<proteinExistence type="predicted"/>
<dbReference type="InterPro" id="IPR036388">
    <property type="entry name" value="WH-like_DNA-bd_sf"/>
</dbReference>
<dbReference type="SMART" id="SM00345">
    <property type="entry name" value="HTH_GNTR"/>
    <property type="match status" value="1"/>
</dbReference>
<sequence>MINDVNEQKQTMASSIYAQLRKEILDGTRPPSAKLNIRDLSESFSSGLSPVREALNRLSSEGLAQQADNRGFNVQPVSLPELIDLTQARCWVNEIGIRESIKKGGAEWEETIILASHRLIRTPRFLAEEDKLANPDWAVAHKTFHQSLISACGSNWMIDTCSRLFDAAERYRSVARVAGISRTDPSDEHQDITSAAVDRKADEAVELLNAHFQRTAQLVQTVVDDGAGDLP</sequence>
<dbReference type="PROSITE" id="PS50949">
    <property type="entry name" value="HTH_GNTR"/>
    <property type="match status" value="1"/>
</dbReference>
<dbReference type="RefSeq" id="WP_327792829.1">
    <property type="nucleotide sequence ID" value="NZ_JADQAZ010000001.1"/>
</dbReference>
<evidence type="ECO:0000313" key="6">
    <source>
        <dbReference type="Proteomes" id="UP001315686"/>
    </source>
</evidence>
<dbReference type="Pfam" id="PF00392">
    <property type="entry name" value="GntR"/>
    <property type="match status" value="1"/>
</dbReference>
<evidence type="ECO:0000313" key="5">
    <source>
        <dbReference type="EMBL" id="MBT0956633.1"/>
    </source>
</evidence>
<accession>A0AAP2CMM2</accession>
<dbReference type="Gene3D" id="1.10.10.10">
    <property type="entry name" value="Winged helix-like DNA-binding domain superfamily/Winged helix DNA-binding domain"/>
    <property type="match status" value="1"/>
</dbReference>
<dbReference type="InterPro" id="IPR011711">
    <property type="entry name" value="GntR_C"/>
</dbReference>
<evidence type="ECO:0000259" key="4">
    <source>
        <dbReference type="PROSITE" id="PS50949"/>
    </source>
</evidence>
<dbReference type="PANTHER" id="PTHR43537:SF20">
    <property type="entry name" value="HTH-TYPE TRANSCRIPTIONAL REPRESSOR GLAR"/>
    <property type="match status" value="1"/>
</dbReference>
<dbReference type="SMART" id="SM00895">
    <property type="entry name" value="FCD"/>
    <property type="match status" value="1"/>
</dbReference>
<dbReference type="SUPFAM" id="SSF48008">
    <property type="entry name" value="GntR ligand-binding domain-like"/>
    <property type="match status" value="1"/>
</dbReference>
<keyword evidence="1" id="KW-0805">Transcription regulation</keyword>
<gene>
    <name evidence="5" type="ORF">IV417_04495</name>
</gene>
<evidence type="ECO:0000256" key="3">
    <source>
        <dbReference type="ARBA" id="ARBA00023163"/>
    </source>
</evidence>
<dbReference type="PANTHER" id="PTHR43537">
    <property type="entry name" value="TRANSCRIPTIONAL REGULATOR, GNTR FAMILY"/>
    <property type="match status" value="1"/>
</dbReference>
<dbReference type="InterPro" id="IPR000524">
    <property type="entry name" value="Tscrpt_reg_HTH_GntR"/>
</dbReference>
<keyword evidence="6" id="KW-1185">Reference proteome</keyword>
<organism evidence="5 6">
    <name type="scientific">Harenicola maris</name>
    <dbReference type="NCBI Taxonomy" id="2841044"/>
    <lineage>
        <taxon>Bacteria</taxon>
        <taxon>Pseudomonadati</taxon>
        <taxon>Pseudomonadota</taxon>
        <taxon>Alphaproteobacteria</taxon>
        <taxon>Rhodobacterales</taxon>
        <taxon>Paracoccaceae</taxon>
        <taxon>Harenicola</taxon>
    </lineage>
</organism>
<evidence type="ECO:0000256" key="2">
    <source>
        <dbReference type="ARBA" id="ARBA00023125"/>
    </source>
</evidence>
<dbReference type="Gene3D" id="1.20.120.530">
    <property type="entry name" value="GntR ligand-binding domain-like"/>
    <property type="match status" value="1"/>
</dbReference>
<protein>
    <submittedName>
        <fullName evidence="5">FCD domain-containing protein</fullName>
    </submittedName>
</protein>